<reference evidence="1 2" key="1">
    <citation type="journal article" date="2021" name="Nat. Commun.">
        <title>Genetic determinants of endophytism in the Arabidopsis root mycobiome.</title>
        <authorList>
            <person name="Mesny F."/>
            <person name="Miyauchi S."/>
            <person name="Thiergart T."/>
            <person name="Pickel B."/>
            <person name="Atanasova L."/>
            <person name="Karlsson M."/>
            <person name="Huettel B."/>
            <person name="Barry K.W."/>
            <person name="Haridas S."/>
            <person name="Chen C."/>
            <person name="Bauer D."/>
            <person name="Andreopoulos W."/>
            <person name="Pangilinan J."/>
            <person name="LaButti K."/>
            <person name="Riley R."/>
            <person name="Lipzen A."/>
            <person name="Clum A."/>
            <person name="Drula E."/>
            <person name="Henrissat B."/>
            <person name="Kohler A."/>
            <person name="Grigoriev I.V."/>
            <person name="Martin F.M."/>
            <person name="Hacquard S."/>
        </authorList>
    </citation>
    <scope>NUCLEOTIDE SEQUENCE [LARGE SCALE GENOMIC DNA]</scope>
    <source>
        <strain evidence="1 2">MPI-SDFR-AT-0079</strain>
    </source>
</reference>
<dbReference type="EMBL" id="JAGIZQ010000003">
    <property type="protein sequence ID" value="KAH6636615.1"/>
    <property type="molecule type" value="Genomic_DNA"/>
</dbReference>
<evidence type="ECO:0000313" key="2">
    <source>
        <dbReference type="Proteomes" id="UP000724584"/>
    </source>
</evidence>
<accession>A0ACB7PC05</accession>
<sequence length="76" mass="8888">MHNSSWAAQLSSRFFFNMIQYVFCIHTVCADIHSPHFLKTNLFSSSDNHRYLSQEPRWGLSRILPSFSATFLLFTT</sequence>
<proteinExistence type="predicted"/>
<comment type="caution">
    <text evidence="1">The sequence shown here is derived from an EMBL/GenBank/DDBJ whole genome shotgun (WGS) entry which is preliminary data.</text>
</comment>
<protein>
    <submittedName>
        <fullName evidence="1">Uncharacterized protein</fullName>
    </submittedName>
</protein>
<name>A0ACB7PC05_9PEZI</name>
<evidence type="ECO:0000313" key="1">
    <source>
        <dbReference type="EMBL" id="KAH6636615.1"/>
    </source>
</evidence>
<organism evidence="1 2">
    <name type="scientific">Chaetomium tenue</name>
    <dbReference type="NCBI Taxonomy" id="1854479"/>
    <lineage>
        <taxon>Eukaryota</taxon>
        <taxon>Fungi</taxon>
        <taxon>Dikarya</taxon>
        <taxon>Ascomycota</taxon>
        <taxon>Pezizomycotina</taxon>
        <taxon>Sordariomycetes</taxon>
        <taxon>Sordariomycetidae</taxon>
        <taxon>Sordariales</taxon>
        <taxon>Chaetomiaceae</taxon>
        <taxon>Chaetomium</taxon>
    </lineage>
</organism>
<gene>
    <name evidence="1" type="ORF">F5144DRAFT_187199</name>
</gene>
<keyword evidence="2" id="KW-1185">Reference proteome</keyword>
<dbReference type="Proteomes" id="UP000724584">
    <property type="component" value="Unassembled WGS sequence"/>
</dbReference>